<evidence type="ECO:0000259" key="5">
    <source>
        <dbReference type="Pfam" id="PF04357"/>
    </source>
</evidence>
<dbReference type="Pfam" id="PF04357">
    <property type="entry name" value="TamB"/>
    <property type="match status" value="1"/>
</dbReference>
<feature type="domain" description="Translocation and assembly module TamB C-terminal" evidence="5">
    <location>
        <begin position="1187"/>
        <end position="1618"/>
    </location>
</feature>
<dbReference type="EMBL" id="SMJU01000018">
    <property type="protein sequence ID" value="TDB60045.1"/>
    <property type="molecule type" value="Genomic_DNA"/>
</dbReference>
<organism evidence="6 7">
    <name type="scientific">Arundinibacter roseus</name>
    <dbReference type="NCBI Taxonomy" id="2070510"/>
    <lineage>
        <taxon>Bacteria</taxon>
        <taxon>Pseudomonadati</taxon>
        <taxon>Bacteroidota</taxon>
        <taxon>Cytophagia</taxon>
        <taxon>Cytophagales</taxon>
        <taxon>Spirosomataceae</taxon>
        <taxon>Arundinibacter</taxon>
    </lineage>
</organism>
<reference evidence="6 7" key="1">
    <citation type="submission" date="2019-02" db="EMBL/GenBank/DDBJ databases">
        <title>Arundinibacter roseus gen. nov., sp. nov., a new member of the family Cytophagaceae.</title>
        <authorList>
            <person name="Szuroczki S."/>
            <person name="Khayer B."/>
            <person name="Sproer C."/>
            <person name="Toumi M."/>
            <person name="Szabo A."/>
            <person name="Felfoldi T."/>
            <person name="Schumann P."/>
            <person name="Toth E."/>
        </authorList>
    </citation>
    <scope>NUCLEOTIDE SEQUENCE [LARGE SCALE GENOMIC DNA]</scope>
    <source>
        <strain evidence="6 7">DMA-k-7a</strain>
    </source>
</reference>
<evidence type="ECO:0000256" key="4">
    <source>
        <dbReference type="ARBA" id="ARBA00023136"/>
    </source>
</evidence>
<evidence type="ECO:0000313" key="6">
    <source>
        <dbReference type="EMBL" id="TDB60045.1"/>
    </source>
</evidence>
<keyword evidence="2" id="KW-0812">Transmembrane</keyword>
<gene>
    <name evidence="6" type="ORF">EZE20_21475</name>
</gene>
<comment type="caution">
    <text evidence="6">The sequence shown here is derived from an EMBL/GenBank/DDBJ whole genome shotgun (WGS) entry which is preliminary data.</text>
</comment>
<dbReference type="GO" id="GO:0009306">
    <property type="term" value="P:protein secretion"/>
    <property type="evidence" value="ECO:0007669"/>
    <property type="project" value="InterPro"/>
</dbReference>
<evidence type="ECO:0000256" key="1">
    <source>
        <dbReference type="ARBA" id="ARBA00004167"/>
    </source>
</evidence>
<dbReference type="RefSeq" id="WP_132121620.1">
    <property type="nucleotide sequence ID" value="NZ_SMJU01000018.1"/>
</dbReference>
<keyword evidence="7" id="KW-1185">Reference proteome</keyword>
<dbReference type="OrthoDB" id="9811276at2"/>
<dbReference type="InterPro" id="IPR007452">
    <property type="entry name" value="TamB_C"/>
</dbReference>
<keyword evidence="3" id="KW-1133">Transmembrane helix</keyword>
<evidence type="ECO:0000313" key="7">
    <source>
        <dbReference type="Proteomes" id="UP000295706"/>
    </source>
</evidence>
<proteinExistence type="predicted"/>
<sequence length="1647" mass="179435">MRKAVTVLAIIFLVLFLLIGGVFWALETPAGQNFLTKQATAYLRKKLDTRIDIKAIRLSIPDWVALEGVYIEDKAGDTLVAGDRLYVNIDMFSLIKGNIGINEIEAEGLRANVSRTLPDTVFNYQFIVDAFASKEPVPEDTAFAPLDMRLDKISLKRVHVSYQDVVSGTDAEIRIPSGEVLFSAFNPSYSRYHPQRTVLTGVRANLKMYAPLVAATPSSSTATAQNVADTLDVNVGDVDIRDFGLTFVDDVLGLSSAVQLGRLNGKLEQVFVNSQQITVNTVNLEKTSATVEFAKRAKVVSKNEPSTSGEASPGEASPGWTIRVGSLKLTDVNAAYDDQNEAKIPRGMDYAHLGITGLTADLTNFIFSTDSIAGSLERAAFREKSGFVLQQAKADFAYASTQTYLRNFYLKTPSTVLQDELVLRYKNQEQLTEQLGQVGVSVRLKSSQLAFRDVLLLVPDLKDTPPFSKNPEGVLKGDALITGTVNNLQIKQANFSTLDGTILRTTGRIRGLPDTDRLAMEIDLGEFSTTRQDLMKILPDSSLPSSIELPERLALRGKLNGTLEDLTMDAVIETSLGNASFDGAIKNATDSVRAMYNGQLSLEEFDLGKFLKQPPEELGKLSLRADVDGQGYDPKTMQTRINGTVQSASVKGYTYQDLNLTGTLENGRGDFKAGITDPNVDLALNAQVDLNPEFPTVTASGTIQKLDLKALNLYAEELSLSGAIDANMTSTDPANPLGTVSIRDLVMTTTGEPVRIDSAVVELSSENSIKTARVESPFLKATVAGTFDYEHLGDIVLSELNTYFTLPDSLFAPAPTPYELSVDIRLANHPLIQQFVPALMRMDTVRLNARIDSDADSSLLATLSVPLLEYDSIRTDNARLNLVGLGQEATVSGQVEKVESAAFRVRNASIDGTVANNTALLTLLVRDSVDNPQHTVGMRLAQVDNAYRFSLRDPLELDYRIWQTDSAGYVQYSPAGILIQNFGINREGQSILVQSQTEQPNGPLKISVDSVGIGQFIALVTRDSTLADGKLDGDIELRNYMETPSFTGDLHIKNLTVTNIPIGDVNLDATNEKANRISLDVNLISDLNDLKLTGDYITNGETSLDFDLDIAKLSARTIEAFSFGELRNARGNLTGKTSLDGTAESPILNGALRFDSVAFDVTQLGARYRLNDQAITFDRQRILFNSFTIQDTLNQKLEINGNVSIATLPDVGYDLSMRANDFTVLNASRKDNDYFYGKGIIDMVLNVKGKGAESIIDGTIKLRPGSDITVLLPDDAQGAGSTEGIVQFVDMSDSSAVATVDSSDIESSLRVDFASELSLNIEADDESQLTIVIDELNGDNIKVKGNAQLNAGIAPNGQLYLLGLYELTEGSYDLTFEVLKKQFTIQKGSQILWTGDPLEAQVDITAVYAVNADLVALDATQTDLGKIPLNVLLKINGNLSSPVVSFDIEVSERLGEDDAQRVERSNVLTNLRNNTAELNKQVFALLVLNRFITDQTTGSSTSGVSAEAIARQSVSQLLSDQLNLLASDLIKGVNVNFNLNSTAEGSAARTDLNVGLSKAFLNDRLTVSVGRNFELENSNGSDASSTELFDNVAVNYALTKDGRYLFRAYRKNQYQAVLQGFIVETGLSFIVTLDYDKFRELFQKEVE</sequence>
<dbReference type="Proteomes" id="UP000295706">
    <property type="component" value="Unassembled WGS sequence"/>
</dbReference>
<dbReference type="PANTHER" id="PTHR36985">
    <property type="entry name" value="TRANSLOCATION AND ASSEMBLY MODULE SUBUNIT TAMB"/>
    <property type="match status" value="1"/>
</dbReference>
<keyword evidence="4" id="KW-0472">Membrane</keyword>
<dbReference type="GO" id="GO:0005886">
    <property type="term" value="C:plasma membrane"/>
    <property type="evidence" value="ECO:0007669"/>
    <property type="project" value="InterPro"/>
</dbReference>
<accession>A0A4V2X8I2</accession>
<comment type="subcellular location">
    <subcellularLocation>
        <location evidence="1">Membrane</location>
        <topology evidence="1">Single-pass membrane protein</topology>
    </subcellularLocation>
</comment>
<evidence type="ECO:0000256" key="3">
    <source>
        <dbReference type="ARBA" id="ARBA00022989"/>
    </source>
</evidence>
<dbReference type="PANTHER" id="PTHR36985:SF1">
    <property type="entry name" value="TRANSLOCATION AND ASSEMBLY MODULE SUBUNIT TAMB"/>
    <property type="match status" value="1"/>
</dbReference>
<name>A0A4V2X8I2_9BACT</name>
<protein>
    <submittedName>
        <fullName evidence="6">Translocation/assembly module TamB</fullName>
    </submittedName>
</protein>
<evidence type="ECO:0000256" key="2">
    <source>
        <dbReference type="ARBA" id="ARBA00022692"/>
    </source>
</evidence>